<name>A0ABS3KNG4_9PROT</name>
<dbReference type="CDD" id="cd04301">
    <property type="entry name" value="NAT_SF"/>
    <property type="match status" value="1"/>
</dbReference>
<protein>
    <submittedName>
        <fullName evidence="4">GNAT family N-acetyltransferase</fullName>
    </submittedName>
</protein>
<evidence type="ECO:0000259" key="3">
    <source>
        <dbReference type="PROSITE" id="PS51186"/>
    </source>
</evidence>
<dbReference type="EMBL" id="JACTNG010000003">
    <property type="protein sequence ID" value="MBO1078975.1"/>
    <property type="molecule type" value="Genomic_DNA"/>
</dbReference>
<dbReference type="Pfam" id="PF00583">
    <property type="entry name" value="Acetyltransf_1"/>
    <property type="match status" value="1"/>
</dbReference>
<dbReference type="InterPro" id="IPR016181">
    <property type="entry name" value="Acyl_CoA_acyltransferase"/>
</dbReference>
<keyword evidence="2" id="KW-0012">Acyltransferase</keyword>
<dbReference type="SUPFAM" id="SSF55729">
    <property type="entry name" value="Acyl-CoA N-acyltransferases (Nat)"/>
    <property type="match status" value="1"/>
</dbReference>
<evidence type="ECO:0000313" key="4">
    <source>
        <dbReference type="EMBL" id="MBO1078975.1"/>
    </source>
</evidence>
<evidence type="ECO:0000256" key="2">
    <source>
        <dbReference type="ARBA" id="ARBA00023315"/>
    </source>
</evidence>
<keyword evidence="1" id="KW-0808">Transferase</keyword>
<comment type="caution">
    <text evidence="4">The sequence shown here is derived from an EMBL/GenBank/DDBJ whole genome shotgun (WGS) entry which is preliminary data.</text>
</comment>
<evidence type="ECO:0000313" key="5">
    <source>
        <dbReference type="Proteomes" id="UP001518989"/>
    </source>
</evidence>
<accession>A0ABS3KNG4</accession>
<dbReference type="InterPro" id="IPR050832">
    <property type="entry name" value="Bact_Acetyltransf"/>
</dbReference>
<proteinExistence type="predicted"/>
<feature type="domain" description="N-acetyltransferase" evidence="3">
    <location>
        <begin position="9"/>
        <end position="145"/>
    </location>
</feature>
<evidence type="ECO:0000256" key="1">
    <source>
        <dbReference type="ARBA" id="ARBA00022679"/>
    </source>
</evidence>
<dbReference type="Proteomes" id="UP001518989">
    <property type="component" value="Unassembled WGS sequence"/>
</dbReference>
<dbReference type="Gene3D" id="3.40.630.30">
    <property type="match status" value="1"/>
</dbReference>
<dbReference type="PROSITE" id="PS51186">
    <property type="entry name" value="GNAT"/>
    <property type="match status" value="1"/>
</dbReference>
<organism evidence="4 5">
    <name type="scientific">Roseomonas haemaphysalidis</name>
    <dbReference type="NCBI Taxonomy" id="2768162"/>
    <lineage>
        <taxon>Bacteria</taxon>
        <taxon>Pseudomonadati</taxon>
        <taxon>Pseudomonadota</taxon>
        <taxon>Alphaproteobacteria</taxon>
        <taxon>Acetobacterales</taxon>
        <taxon>Roseomonadaceae</taxon>
        <taxon>Roseomonas</taxon>
    </lineage>
</organism>
<dbReference type="RefSeq" id="WP_207416399.1">
    <property type="nucleotide sequence ID" value="NZ_CP061177.1"/>
</dbReference>
<sequence length="145" mass="15693">MAYGMRRGVELRGAVPLDAADIARLLRQPEDEMAGRLEAIAQDPHSTLMVAADYGPVVGVAALHWHPVLHAARSVARISTLVVAEEERHRGIGRMLLKAASQAARQAGCDSLEWRVEDEASRGFCAATGFAEAGHGFVRALRKRN</sequence>
<dbReference type="PANTHER" id="PTHR43877">
    <property type="entry name" value="AMINOALKYLPHOSPHONATE N-ACETYLTRANSFERASE-RELATED-RELATED"/>
    <property type="match status" value="1"/>
</dbReference>
<keyword evidence="5" id="KW-1185">Reference proteome</keyword>
<gene>
    <name evidence="4" type="ORF">IAI61_08025</name>
</gene>
<reference evidence="4 5" key="1">
    <citation type="submission" date="2020-09" db="EMBL/GenBank/DDBJ databases">
        <title>Roseomonas.</title>
        <authorList>
            <person name="Zhu W."/>
        </authorList>
    </citation>
    <scope>NUCLEOTIDE SEQUENCE [LARGE SCALE GENOMIC DNA]</scope>
    <source>
        <strain evidence="4 5">573</strain>
    </source>
</reference>
<dbReference type="InterPro" id="IPR000182">
    <property type="entry name" value="GNAT_dom"/>
</dbReference>